<evidence type="ECO:0000256" key="1">
    <source>
        <dbReference type="SAM" id="MobiDB-lite"/>
    </source>
</evidence>
<dbReference type="Proteomes" id="UP001501475">
    <property type="component" value="Unassembled WGS sequence"/>
</dbReference>
<reference evidence="2 3" key="1">
    <citation type="journal article" date="2019" name="Int. J. Syst. Evol. Microbiol.">
        <title>The Global Catalogue of Microorganisms (GCM) 10K type strain sequencing project: providing services to taxonomists for standard genome sequencing and annotation.</title>
        <authorList>
            <consortium name="The Broad Institute Genomics Platform"/>
            <consortium name="The Broad Institute Genome Sequencing Center for Infectious Disease"/>
            <person name="Wu L."/>
            <person name="Ma J."/>
        </authorList>
    </citation>
    <scope>NUCLEOTIDE SEQUENCE [LARGE SCALE GENOMIC DNA]</scope>
    <source>
        <strain evidence="2 3">JCM 15591</strain>
    </source>
</reference>
<sequence>MHGADQGQAGDLFQVVGVDAASAEATGGSVGEGQSSHHGKLSQVALPSRAVLRERVPDKGVQMIGVHGRVVLRHRSVERPDSVGPFRRA</sequence>
<protein>
    <submittedName>
        <fullName evidence="2">Uncharacterized protein</fullName>
    </submittedName>
</protein>
<feature type="region of interest" description="Disordered" evidence="1">
    <location>
        <begin position="24"/>
        <end position="43"/>
    </location>
</feature>
<gene>
    <name evidence="2" type="ORF">GCM10009810_32870</name>
</gene>
<accession>A0ABN2L2P7</accession>
<name>A0ABN2L2P7_9MICO</name>
<comment type="caution">
    <text evidence="2">The sequence shown here is derived from an EMBL/GenBank/DDBJ whole genome shotgun (WGS) entry which is preliminary data.</text>
</comment>
<organism evidence="2 3">
    <name type="scientific">Nostocoides vanveenii</name>
    <dbReference type="NCBI Taxonomy" id="330835"/>
    <lineage>
        <taxon>Bacteria</taxon>
        <taxon>Bacillati</taxon>
        <taxon>Actinomycetota</taxon>
        <taxon>Actinomycetes</taxon>
        <taxon>Micrococcales</taxon>
        <taxon>Intrasporangiaceae</taxon>
        <taxon>Nostocoides</taxon>
    </lineage>
</organism>
<keyword evidence="3" id="KW-1185">Reference proteome</keyword>
<proteinExistence type="predicted"/>
<evidence type="ECO:0000313" key="3">
    <source>
        <dbReference type="Proteomes" id="UP001501475"/>
    </source>
</evidence>
<dbReference type="EMBL" id="BAAAPN010000097">
    <property type="protein sequence ID" value="GAA1773052.1"/>
    <property type="molecule type" value="Genomic_DNA"/>
</dbReference>
<evidence type="ECO:0000313" key="2">
    <source>
        <dbReference type="EMBL" id="GAA1773052.1"/>
    </source>
</evidence>